<feature type="compositionally biased region" description="Basic and acidic residues" evidence="2">
    <location>
        <begin position="229"/>
        <end position="239"/>
    </location>
</feature>
<dbReference type="GO" id="GO:0042104">
    <property type="term" value="P:positive regulation of activated T cell proliferation"/>
    <property type="evidence" value="ECO:0007669"/>
    <property type="project" value="Ensembl"/>
</dbReference>
<dbReference type="CTD" id="126259"/>
<dbReference type="Pfam" id="PF07686">
    <property type="entry name" value="V-set"/>
    <property type="match status" value="1"/>
</dbReference>
<evidence type="ECO:0000313" key="8">
    <source>
        <dbReference type="VGNC" id="VGNC:52029"/>
    </source>
</evidence>
<evidence type="ECO:0000259" key="5">
    <source>
        <dbReference type="PROSITE" id="PS50835"/>
    </source>
</evidence>
<reference evidence="6 7" key="1">
    <citation type="journal article" date="2009" name="Science">
        <title>Genome sequence, comparative analysis, and population genetics of the domestic horse.</title>
        <authorList>
            <consortium name="Broad Institute Genome Sequencing Platform"/>
            <consortium name="Broad Institute Whole Genome Assembly Team"/>
            <person name="Wade C.M."/>
            <person name="Giulotto E."/>
            <person name="Sigurdsson S."/>
            <person name="Zoli M."/>
            <person name="Gnerre S."/>
            <person name="Imsland F."/>
            <person name="Lear T.L."/>
            <person name="Adelson D.L."/>
            <person name="Bailey E."/>
            <person name="Bellone R.R."/>
            <person name="Bloecker H."/>
            <person name="Distl O."/>
            <person name="Edgar R.C."/>
            <person name="Garber M."/>
            <person name="Leeb T."/>
            <person name="Mauceli E."/>
            <person name="MacLeod J.N."/>
            <person name="Penedo M.C.T."/>
            <person name="Raison J.M."/>
            <person name="Sharpe T."/>
            <person name="Vogel J."/>
            <person name="Andersson L."/>
            <person name="Antczak D.F."/>
            <person name="Biagi T."/>
            <person name="Binns M.M."/>
            <person name="Chowdhary B.P."/>
            <person name="Coleman S.J."/>
            <person name="Della Valle G."/>
            <person name="Fryc S."/>
            <person name="Guerin G."/>
            <person name="Hasegawa T."/>
            <person name="Hill E.W."/>
            <person name="Jurka J."/>
            <person name="Kiialainen A."/>
            <person name="Lindgren G."/>
            <person name="Liu J."/>
            <person name="Magnani E."/>
            <person name="Mickelson J.R."/>
            <person name="Murray J."/>
            <person name="Nergadze S.G."/>
            <person name="Onofrio R."/>
            <person name="Pedroni S."/>
            <person name="Piras M.F."/>
            <person name="Raudsepp T."/>
            <person name="Rocchi M."/>
            <person name="Roeed K.H."/>
            <person name="Ryder O.A."/>
            <person name="Searle S."/>
            <person name="Skow L."/>
            <person name="Swinburne J.E."/>
            <person name="Syvaenen A.C."/>
            <person name="Tozaki T."/>
            <person name="Valberg S.J."/>
            <person name="Vaudin M."/>
            <person name="White J.R."/>
            <person name="Zody M.C."/>
            <person name="Lander E.S."/>
            <person name="Lindblad-Toh K."/>
        </authorList>
    </citation>
    <scope>NUCLEOTIDE SEQUENCE [LARGE SCALE GENOMIC DNA]</scope>
    <source>
        <strain evidence="6 7">Thoroughbred</strain>
    </source>
</reference>
<keyword evidence="4" id="KW-0732">Signal</keyword>
<evidence type="ECO:0000256" key="4">
    <source>
        <dbReference type="SAM" id="SignalP"/>
    </source>
</evidence>
<feature type="chain" id="PRO_5023891692" evidence="4">
    <location>
        <begin position="42"/>
        <end position="312"/>
    </location>
</feature>
<dbReference type="VGNC" id="VGNC:52029">
    <property type="gene designation" value="TMIGD2"/>
</dbReference>
<dbReference type="PANTHER" id="PTHR14334">
    <property type="entry name" value="B-CELL ANTIGEN RECEPTOR COMPLEX-ASSOCIATED PROTEIN"/>
    <property type="match status" value="1"/>
</dbReference>
<evidence type="ECO:0000313" key="6">
    <source>
        <dbReference type="Ensembl" id="ENSECAP00000009401.3"/>
    </source>
</evidence>
<dbReference type="OMA" id="SWQPPGN"/>
<organism evidence="6 7">
    <name type="scientific">Equus caballus</name>
    <name type="common">Horse</name>
    <dbReference type="NCBI Taxonomy" id="9796"/>
    <lineage>
        <taxon>Eukaryota</taxon>
        <taxon>Metazoa</taxon>
        <taxon>Chordata</taxon>
        <taxon>Craniata</taxon>
        <taxon>Vertebrata</taxon>
        <taxon>Euteleostomi</taxon>
        <taxon>Mammalia</taxon>
        <taxon>Eutheria</taxon>
        <taxon>Laurasiatheria</taxon>
        <taxon>Perissodactyla</taxon>
        <taxon>Equidae</taxon>
        <taxon>Equus</taxon>
    </lineage>
</organism>
<keyword evidence="3" id="KW-0472">Membrane</keyword>
<dbReference type="Ensembl" id="ENSECAT00000011966.4">
    <property type="protein sequence ID" value="ENSECAP00000009401.3"/>
    <property type="gene ID" value="ENSECAG00000011606.4"/>
</dbReference>
<dbReference type="SUPFAM" id="SSF48726">
    <property type="entry name" value="Immunoglobulin"/>
    <property type="match status" value="1"/>
</dbReference>
<gene>
    <name evidence="6 8" type="primary">TMIGD2</name>
</gene>
<dbReference type="InterPro" id="IPR013783">
    <property type="entry name" value="Ig-like_fold"/>
</dbReference>
<dbReference type="KEGG" id="ecb:100062939"/>
<dbReference type="InterPro" id="IPR036179">
    <property type="entry name" value="Ig-like_dom_sf"/>
</dbReference>
<feature type="domain" description="Ig-like" evidence="5">
    <location>
        <begin position="32"/>
        <end position="141"/>
    </location>
</feature>
<evidence type="ECO:0000256" key="3">
    <source>
        <dbReference type="SAM" id="Phobius"/>
    </source>
</evidence>
<dbReference type="GO" id="GO:0045766">
    <property type="term" value="P:positive regulation of angiogenesis"/>
    <property type="evidence" value="ECO:0007669"/>
    <property type="project" value="Ensembl"/>
</dbReference>
<dbReference type="InterPro" id="IPR003599">
    <property type="entry name" value="Ig_sub"/>
</dbReference>
<feature type="region of interest" description="Disordered" evidence="2">
    <location>
        <begin position="215"/>
        <end position="312"/>
    </location>
</feature>
<keyword evidence="1" id="KW-0393">Immunoglobulin domain</keyword>
<dbReference type="Gene3D" id="2.60.40.10">
    <property type="entry name" value="Immunoglobulins"/>
    <property type="match status" value="1"/>
</dbReference>
<dbReference type="Proteomes" id="UP000002281">
    <property type="component" value="Chromosome 7"/>
</dbReference>
<evidence type="ECO:0000256" key="1">
    <source>
        <dbReference type="ARBA" id="ARBA00023319"/>
    </source>
</evidence>
<evidence type="ECO:0000256" key="2">
    <source>
        <dbReference type="SAM" id="MobiDB-lite"/>
    </source>
</evidence>
<dbReference type="PROSITE" id="PS50835">
    <property type="entry name" value="IG_LIKE"/>
    <property type="match status" value="1"/>
</dbReference>
<keyword evidence="7" id="KW-1185">Reference proteome</keyword>
<reference evidence="6" key="2">
    <citation type="submission" date="2025-08" db="UniProtKB">
        <authorList>
            <consortium name="Ensembl"/>
        </authorList>
    </citation>
    <scope>IDENTIFICATION</scope>
    <source>
        <strain evidence="6">Thoroughbred</strain>
    </source>
</reference>
<dbReference type="GeneTree" id="ENSGT00390000007100"/>
<dbReference type="GO" id="GO:0015026">
    <property type="term" value="F:coreceptor activity"/>
    <property type="evidence" value="ECO:0007669"/>
    <property type="project" value="Ensembl"/>
</dbReference>
<evidence type="ECO:0000313" key="7">
    <source>
        <dbReference type="Proteomes" id="UP000002281"/>
    </source>
</evidence>
<dbReference type="HOGENOM" id="CLU_1008198_0_0_1"/>
<feature type="signal peptide" evidence="4">
    <location>
        <begin position="1"/>
        <end position="41"/>
    </location>
</feature>
<dbReference type="Bgee" id="ENSECAG00000011606">
    <property type="expression patterns" value="Expressed in leukocyte and 11 other cell types or tissues"/>
</dbReference>
<reference evidence="6" key="3">
    <citation type="submission" date="2025-09" db="UniProtKB">
        <authorList>
            <consortium name="Ensembl"/>
        </authorList>
    </citation>
    <scope>IDENTIFICATION</scope>
    <source>
        <strain evidence="6">Thoroughbred</strain>
    </source>
</reference>
<proteinExistence type="predicted"/>
<dbReference type="SMART" id="SM00409">
    <property type="entry name" value="IG"/>
    <property type="match status" value="1"/>
</dbReference>
<dbReference type="GO" id="GO:0031295">
    <property type="term" value="P:T cell costimulation"/>
    <property type="evidence" value="ECO:0007669"/>
    <property type="project" value="Ensembl"/>
</dbReference>
<name>F7BMR4_HORSE</name>
<dbReference type="InterPro" id="IPR007110">
    <property type="entry name" value="Ig-like_dom"/>
</dbReference>
<dbReference type="RefSeq" id="XP_023500199.2">
    <property type="nucleotide sequence ID" value="XM_023644431.2"/>
</dbReference>
<dbReference type="CDD" id="cd00096">
    <property type="entry name" value="Ig"/>
    <property type="match status" value="1"/>
</dbReference>
<dbReference type="FunFam" id="2.60.40.10:FF:002003">
    <property type="entry name" value="Transmembrane and immunoglobulin domain containing 2"/>
    <property type="match status" value="1"/>
</dbReference>
<keyword evidence="3" id="KW-0812">Transmembrane</keyword>
<dbReference type="GO" id="GO:0001819">
    <property type="term" value="P:positive regulation of cytokine production"/>
    <property type="evidence" value="ECO:0007669"/>
    <property type="project" value="Ensembl"/>
</dbReference>
<keyword evidence="3" id="KW-1133">Transmembrane helix</keyword>
<accession>F7BMR4</accession>
<dbReference type="InterPro" id="IPR013106">
    <property type="entry name" value="Ig_V-set"/>
</dbReference>
<protein>
    <submittedName>
        <fullName evidence="6">Transmembrane and immunoglobulin domain containing 2</fullName>
    </submittedName>
</protein>
<feature type="transmembrane region" description="Helical" evidence="3">
    <location>
        <begin position="170"/>
        <end position="192"/>
    </location>
</feature>
<dbReference type="GeneID" id="100062939"/>
<dbReference type="PANTHER" id="PTHR14334:SF3">
    <property type="entry name" value="TRANSMEMBRANE AND IMMUNOGLOBULIN DOMAIN CONTAINING 2"/>
    <property type="match status" value="1"/>
</dbReference>
<dbReference type="AlphaFoldDB" id="F7BMR4"/>
<sequence>MARGGGWGASQERGPGGPGMGPLRTALVLLGPLWALRAAAGLAVLQEPRLLQVRQESEVTLTCQVVQAQAWERLRVEWLKDDASLCQSFISNSSLSLGGCGPRGWLSWWPPGTVTLRLASVSLNDSGRYVCWAATEIPELEEAEGSGTQLLVDTDDGPQKPIPSITGRHLALLVAGSAALVVTAIALGAWIWGRRRCGHKDAGNQLYGNVLYRPRGAPKRTEASPAEGKVLDTPREARKAQSVYSVSFPRPPTPQRRLAPKSCPSPRPTHLVSTVRVPPDLGPFGQRSPRGFLEVGRGTGAPGAPERTPVAR</sequence>